<feature type="disulfide bond" evidence="3">
    <location>
        <begin position="432"/>
        <end position="459"/>
    </location>
</feature>
<keyword evidence="7" id="KW-1185">Reference proteome</keyword>
<organism evidence="6 7">
    <name type="scientific">Solea senegalensis</name>
    <name type="common">Senegalese sole</name>
    <dbReference type="NCBI Taxonomy" id="28829"/>
    <lineage>
        <taxon>Eukaryota</taxon>
        <taxon>Metazoa</taxon>
        <taxon>Chordata</taxon>
        <taxon>Craniata</taxon>
        <taxon>Vertebrata</taxon>
        <taxon>Euteleostomi</taxon>
        <taxon>Actinopterygii</taxon>
        <taxon>Neopterygii</taxon>
        <taxon>Teleostei</taxon>
        <taxon>Neoteleostei</taxon>
        <taxon>Acanthomorphata</taxon>
        <taxon>Carangaria</taxon>
        <taxon>Pleuronectiformes</taxon>
        <taxon>Pleuronectoidei</taxon>
        <taxon>Soleidae</taxon>
        <taxon>Solea</taxon>
    </lineage>
</organism>
<comment type="caution">
    <text evidence="6">The sequence shown here is derived from an EMBL/GenBank/DDBJ whole genome shotgun (WGS) entry which is preliminary data.</text>
</comment>
<feature type="disulfide bond" evidence="3">
    <location>
        <begin position="56"/>
        <end position="83"/>
    </location>
</feature>
<feature type="domain" description="Sushi" evidence="5">
    <location>
        <begin position="86"/>
        <end position="143"/>
    </location>
</feature>
<dbReference type="AlphaFoldDB" id="A0AAV6STM8"/>
<dbReference type="InterPro" id="IPR000436">
    <property type="entry name" value="Sushi_SCR_CCP_dom"/>
</dbReference>
<feature type="domain" description="Sushi" evidence="5">
    <location>
        <begin position="284"/>
        <end position="340"/>
    </location>
</feature>
<feature type="disulfide bond" evidence="3">
    <location>
        <begin position="176"/>
        <end position="203"/>
    </location>
</feature>
<sequence>MIILGWTFLVLCAALVSTAQVSKKCSAPPEYPHTKLNEKYGSRQTFSSGEKVYYNCAEDFTPTRGSRSAQCVEGSWTKLTLKCEKKSCGNAGDLYNGQLHYEGNSFIGEKVYATCNEGFTLKGVNFMICKKSGWTGEFPNCEAAEKTCSAPVLANSVSSGGKDLLYPVGDKVTFNCTSGFQLHGAQQVTCGPSGQWQPQLPQCLPSPNKTEPSSDIQTGGCGVPPAVGNSNANLADKYITMTSFASGDRVQFTCDVGYVSAGGSRYRTCKNGKWTPLRLKCERKQCGSAGEILNGQFTYTGVEFGDTATGVCDEGYVLVGRGTRNCVSRGWDGRVPVCEAMTCPEPSQETNAEMRELKEPPHTYRSVVRYWCHVGTLVGQKEIWCTKNGTWSAPPPYCKEISCPSPNVSNGFWRGAHNNIAYQYRENTSIKCNPGYTLFGSSTVMCGYDGHWSPGLPECRRTARDSYRRRYHAK</sequence>
<reference evidence="6 7" key="1">
    <citation type="journal article" date="2021" name="Sci. Rep.">
        <title>Chromosome anchoring in Senegalese sole (Solea senegalensis) reveals sex-associated markers and genome rearrangements in flatfish.</title>
        <authorList>
            <person name="Guerrero-Cozar I."/>
            <person name="Gomez-Garrido J."/>
            <person name="Berbel C."/>
            <person name="Martinez-Blanch J.F."/>
            <person name="Alioto T."/>
            <person name="Claros M.G."/>
            <person name="Gagnaire P.A."/>
            <person name="Manchado M."/>
        </authorList>
    </citation>
    <scope>NUCLEOTIDE SEQUENCE [LARGE SCALE GENOMIC DNA]</scope>
    <source>
        <strain evidence="6">Sse05_10M</strain>
    </source>
</reference>
<dbReference type="PANTHER" id="PTHR19325:SF570">
    <property type="entry name" value="COMPLEMENT COMPONENT 4 BINDING PROTEIN, MEMBRANE"/>
    <property type="match status" value="1"/>
</dbReference>
<feature type="domain" description="Sushi" evidence="5">
    <location>
        <begin position="401"/>
        <end position="461"/>
    </location>
</feature>
<dbReference type="Proteomes" id="UP000693946">
    <property type="component" value="Linkage Group LG11"/>
</dbReference>
<feature type="chain" id="PRO_5043496168" description="Sushi domain-containing protein" evidence="4">
    <location>
        <begin position="19"/>
        <end position="474"/>
    </location>
</feature>
<dbReference type="PROSITE" id="PS50923">
    <property type="entry name" value="SUSHI"/>
    <property type="match status" value="7"/>
</dbReference>
<accession>A0AAV6STM8</accession>
<dbReference type="PANTHER" id="PTHR19325">
    <property type="entry name" value="COMPLEMENT COMPONENT-RELATED SUSHI DOMAIN-CONTAINING"/>
    <property type="match status" value="1"/>
</dbReference>
<evidence type="ECO:0000256" key="1">
    <source>
        <dbReference type="ARBA" id="ARBA00022659"/>
    </source>
</evidence>
<evidence type="ECO:0000313" key="6">
    <source>
        <dbReference type="EMBL" id="KAG7520159.1"/>
    </source>
</evidence>
<feature type="domain" description="Sushi" evidence="5">
    <location>
        <begin position="341"/>
        <end position="400"/>
    </location>
</feature>
<dbReference type="EMBL" id="JAGKHQ010000003">
    <property type="protein sequence ID" value="KAG7520159.1"/>
    <property type="molecule type" value="Genomic_DNA"/>
</dbReference>
<feature type="domain" description="Sushi" evidence="5">
    <location>
        <begin position="146"/>
        <end position="205"/>
    </location>
</feature>
<evidence type="ECO:0000313" key="7">
    <source>
        <dbReference type="Proteomes" id="UP000693946"/>
    </source>
</evidence>
<evidence type="ECO:0000256" key="2">
    <source>
        <dbReference type="ARBA" id="ARBA00023157"/>
    </source>
</evidence>
<keyword evidence="1 3" id="KW-0768">Sushi</keyword>
<protein>
    <recommendedName>
        <fullName evidence="5">Sushi domain-containing protein</fullName>
    </recommendedName>
</protein>
<feature type="domain" description="Sushi" evidence="5">
    <location>
        <begin position="23"/>
        <end position="85"/>
    </location>
</feature>
<dbReference type="InterPro" id="IPR050350">
    <property type="entry name" value="Compl-Cell_Adhes-Reg"/>
</dbReference>
<comment type="caution">
    <text evidence="3">Lacks conserved residue(s) required for the propagation of feature annotation.</text>
</comment>
<dbReference type="CDD" id="cd00033">
    <property type="entry name" value="CCP"/>
    <property type="match status" value="6"/>
</dbReference>
<keyword evidence="2 3" id="KW-1015">Disulfide bond</keyword>
<feature type="signal peptide" evidence="4">
    <location>
        <begin position="1"/>
        <end position="18"/>
    </location>
</feature>
<proteinExistence type="predicted"/>
<evidence type="ECO:0000256" key="4">
    <source>
        <dbReference type="SAM" id="SignalP"/>
    </source>
</evidence>
<name>A0AAV6STM8_SOLSE</name>
<dbReference type="Pfam" id="PF00084">
    <property type="entry name" value="Sushi"/>
    <property type="match status" value="7"/>
</dbReference>
<gene>
    <name evidence="6" type="ORF">JOB18_024319</name>
</gene>
<evidence type="ECO:0000256" key="3">
    <source>
        <dbReference type="PROSITE-ProRule" id="PRU00302"/>
    </source>
</evidence>
<feature type="domain" description="Sushi" evidence="5">
    <location>
        <begin position="219"/>
        <end position="283"/>
    </location>
</feature>
<feature type="disulfide bond" evidence="3">
    <location>
        <begin position="403"/>
        <end position="446"/>
    </location>
</feature>
<keyword evidence="4" id="KW-0732">Signal</keyword>
<dbReference type="SMART" id="SM00032">
    <property type="entry name" value="CCP"/>
    <property type="match status" value="7"/>
</dbReference>
<feature type="disulfide bond" evidence="3">
    <location>
        <begin position="254"/>
        <end position="281"/>
    </location>
</feature>
<evidence type="ECO:0000259" key="5">
    <source>
        <dbReference type="PROSITE" id="PS50923"/>
    </source>
</evidence>